<gene>
    <name evidence="2" type="ORF">HID58_054272</name>
</gene>
<evidence type="ECO:0000313" key="2">
    <source>
        <dbReference type="EMBL" id="KAH0891843.1"/>
    </source>
</evidence>
<dbReference type="PROSITE" id="PS50181">
    <property type="entry name" value="FBOX"/>
    <property type="match status" value="1"/>
</dbReference>
<dbReference type="InterPro" id="IPR036047">
    <property type="entry name" value="F-box-like_dom_sf"/>
</dbReference>
<protein>
    <recommendedName>
        <fullName evidence="1">F-box domain-containing protein</fullName>
    </recommendedName>
</protein>
<dbReference type="PANTHER" id="PTHR31672">
    <property type="entry name" value="BNACNNG10540D PROTEIN"/>
    <property type="match status" value="1"/>
</dbReference>
<evidence type="ECO:0000313" key="3">
    <source>
        <dbReference type="Proteomes" id="UP000824890"/>
    </source>
</evidence>
<dbReference type="InterPro" id="IPR001810">
    <property type="entry name" value="F-box_dom"/>
</dbReference>
<dbReference type="EMBL" id="JAGKQM010000013">
    <property type="protein sequence ID" value="KAH0891843.1"/>
    <property type="molecule type" value="Genomic_DNA"/>
</dbReference>
<dbReference type="InterPro" id="IPR050796">
    <property type="entry name" value="SCF_F-box_component"/>
</dbReference>
<dbReference type="SUPFAM" id="SSF81383">
    <property type="entry name" value="F-box domain"/>
    <property type="match status" value="1"/>
</dbReference>
<feature type="domain" description="F-box" evidence="1">
    <location>
        <begin position="1"/>
        <end position="46"/>
    </location>
</feature>
<dbReference type="InterPro" id="IPR006527">
    <property type="entry name" value="F-box-assoc_dom_typ1"/>
</dbReference>
<keyword evidence="3" id="KW-1185">Reference proteome</keyword>
<name>A0ABQ8AHB5_BRANA</name>
<dbReference type="Pfam" id="PF07734">
    <property type="entry name" value="FBA_1"/>
    <property type="match status" value="1"/>
</dbReference>
<proteinExistence type="predicted"/>
<accession>A0ABQ8AHB5</accession>
<dbReference type="SMART" id="SM00256">
    <property type="entry name" value="FBOX"/>
    <property type="match status" value="1"/>
</dbReference>
<organism evidence="2 3">
    <name type="scientific">Brassica napus</name>
    <name type="common">Rape</name>
    <dbReference type="NCBI Taxonomy" id="3708"/>
    <lineage>
        <taxon>Eukaryota</taxon>
        <taxon>Viridiplantae</taxon>
        <taxon>Streptophyta</taxon>
        <taxon>Embryophyta</taxon>
        <taxon>Tracheophyta</taxon>
        <taxon>Spermatophyta</taxon>
        <taxon>Magnoliopsida</taxon>
        <taxon>eudicotyledons</taxon>
        <taxon>Gunneridae</taxon>
        <taxon>Pentapetalae</taxon>
        <taxon>rosids</taxon>
        <taxon>malvids</taxon>
        <taxon>Brassicales</taxon>
        <taxon>Brassicaceae</taxon>
        <taxon>Brassiceae</taxon>
        <taxon>Brassica</taxon>
    </lineage>
</organism>
<evidence type="ECO:0000259" key="1">
    <source>
        <dbReference type="PROSITE" id="PS50181"/>
    </source>
</evidence>
<dbReference type="PANTHER" id="PTHR31672:SF13">
    <property type="entry name" value="F-BOX PROTEIN CPR30-LIKE"/>
    <property type="match status" value="1"/>
</dbReference>
<comment type="caution">
    <text evidence="2">The sequence shown here is derived from an EMBL/GenBank/DDBJ whole genome shotgun (WGS) entry which is preliminary data.</text>
</comment>
<dbReference type="Proteomes" id="UP000824890">
    <property type="component" value="Unassembled WGS sequence"/>
</dbReference>
<dbReference type="InterPro" id="IPR017451">
    <property type="entry name" value="F-box-assoc_interact_dom"/>
</dbReference>
<reference evidence="2 3" key="1">
    <citation type="submission" date="2021-05" db="EMBL/GenBank/DDBJ databases">
        <title>Genome Assembly of Synthetic Allotetraploid Brassica napus Reveals Homoeologous Exchanges between Subgenomes.</title>
        <authorList>
            <person name="Davis J.T."/>
        </authorList>
    </citation>
    <scope>NUCLEOTIDE SEQUENCE [LARGE SCALE GENOMIC DNA]</scope>
    <source>
        <strain evidence="3">cv. Da-Ae</strain>
        <tissue evidence="2">Seedling</tissue>
    </source>
</reference>
<sequence>MQLTSLPRDLLEIILSKVPDTPLARFRTTSKRWNIMLSSEGFVKKHSANAPKDESLCIALINSRVHLVRINLREPSVKVAIHPFYLKDPLSNSSQVDIRNVSHCDGLLLCSTEDDRLVVWDPYSGETKWIKPRDRYKDSDYFALGFDNKSSCKQYKILRVDRNHILPVKYVCEVYDFTSDSWRVLGTATDWYIPDYRHGISMKGNTYWLAMRMVKPDTEFILGFDFSKETFQCLSRPHPSLGLTALSVVKEEQLCLLVFLLPDFLMGADASSSELQVWVTTSTGSWNKSLAVIGLDGYRDMFKDMLPRGISFLADEQKKVVMCLNRENNFNILRENKHILKEHLVWLESDKIHFLRDAKGKRKAYDL</sequence>
<dbReference type="Pfam" id="PF00646">
    <property type="entry name" value="F-box"/>
    <property type="match status" value="1"/>
</dbReference>
<dbReference type="NCBIfam" id="TIGR01640">
    <property type="entry name" value="F_box_assoc_1"/>
    <property type="match status" value="1"/>
</dbReference>